<keyword evidence="1" id="KW-0812">Transmembrane</keyword>
<feature type="transmembrane region" description="Helical" evidence="1">
    <location>
        <begin position="46"/>
        <end position="71"/>
    </location>
</feature>
<keyword evidence="1" id="KW-0472">Membrane</keyword>
<dbReference type="PANTHER" id="PTHR40044">
    <property type="entry name" value="INTEGRAL MEMBRANE PROTEIN-RELATED"/>
    <property type="match status" value="1"/>
</dbReference>
<dbReference type="InterPro" id="IPR010387">
    <property type="entry name" value="QueT"/>
</dbReference>
<name>A0A6N8I3X3_9FIRM</name>
<comment type="caution">
    <text evidence="2">The sequence shown here is derived from an EMBL/GenBank/DDBJ whole genome shotgun (WGS) entry which is preliminary data.</text>
</comment>
<evidence type="ECO:0000256" key="1">
    <source>
        <dbReference type="SAM" id="Phobius"/>
    </source>
</evidence>
<keyword evidence="3" id="KW-1185">Reference proteome</keyword>
<accession>A0A6N8I3X3</accession>
<gene>
    <name evidence="2" type="ORF">CAFE_29350</name>
</gene>
<feature type="transmembrane region" description="Helical" evidence="1">
    <location>
        <begin position="12"/>
        <end position="34"/>
    </location>
</feature>
<keyword evidence="1" id="KW-1133">Transmembrane helix</keyword>
<sequence length="171" mass="18123">MQRQTGRAHSIALAAMIAALYTVLTLLAALWGLAYGPVQFRFSEALTILPVFTFSAVPGLTVGCFLSNLFSGYSTDLVVGTLATLISAVGTRLLRGVRWHGLPVLAPLPPVIVNAVFVGAEIVILSPGGFAWAEFFAQALSIGLDELVVCYGLGLPLAAWINSSRAMKKLF</sequence>
<dbReference type="AlphaFoldDB" id="A0A6N8I3X3"/>
<dbReference type="Pfam" id="PF06177">
    <property type="entry name" value="QueT"/>
    <property type="match status" value="1"/>
</dbReference>
<dbReference type="PIRSF" id="PIRSF031501">
    <property type="entry name" value="QueT"/>
    <property type="match status" value="1"/>
</dbReference>
<dbReference type="Proteomes" id="UP000469440">
    <property type="component" value="Unassembled WGS sequence"/>
</dbReference>
<feature type="transmembrane region" description="Helical" evidence="1">
    <location>
        <begin position="139"/>
        <end position="161"/>
    </location>
</feature>
<dbReference type="EMBL" id="VWXL01000084">
    <property type="protein sequence ID" value="MVB12203.1"/>
    <property type="molecule type" value="Genomic_DNA"/>
</dbReference>
<feature type="transmembrane region" description="Helical" evidence="1">
    <location>
        <begin position="77"/>
        <end position="94"/>
    </location>
</feature>
<dbReference type="OrthoDB" id="9786793at2"/>
<evidence type="ECO:0000313" key="2">
    <source>
        <dbReference type="EMBL" id="MVB12203.1"/>
    </source>
</evidence>
<feature type="transmembrane region" description="Helical" evidence="1">
    <location>
        <begin position="106"/>
        <end position="133"/>
    </location>
</feature>
<dbReference type="PANTHER" id="PTHR40044:SF1">
    <property type="entry name" value="INTEGRAL MEMBRANE PROTEIN"/>
    <property type="match status" value="1"/>
</dbReference>
<evidence type="ECO:0000313" key="3">
    <source>
        <dbReference type="Proteomes" id="UP000469440"/>
    </source>
</evidence>
<dbReference type="RefSeq" id="WP_066646800.1">
    <property type="nucleotide sequence ID" value="NZ_VWXL01000084.1"/>
</dbReference>
<reference evidence="2 3" key="1">
    <citation type="submission" date="2019-09" db="EMBL/GenBank/DDBJ databases">
        <title>Genome sequence of Clostridium sp. EA1.</title>
        <authorList>
            <person name="Poehlein A."/>
            <person name="Bengelsdorf F.R."/>
            <person name="Daniel R."/>
        </authorList>
    </citation>
    <scope>NUCLEOTIDE SEQUENCE [LARGE SCALE GENOMIC DNA]</scope>
    <source>
        <strain evidence="2 3">EA1</strain>
    </source>
</reference>
<protein>
    <submittedName>
        <fullName evidence="2">QueT transporter</fullName>
    </submittedName>
</protein>
<proteinExistence type="predicted"/>
<organism evidence="2 3">
    <name type="scientific">Caproicibacter fermentans</name>
    <dbReference type="NCBI Taxonomy" id="2576756"/>
    <lineage>
        <taxon>Bacteria</taxon>
        <taxon>Bacillati</taxon>
        <taxon>Bacillota</taxon>
        <taxon>Clostridia</taxon>
        <taxon>Eubacteriales</taxon>
        <taxon>Acutalibacteraceae</taxon>
        <taxon>Caproicibacter</taxon>
    </lineage>
</organism>